<keyword evidence="1" id="KW-0862">Zinc</keyword>
<evidence type="ECO:0000313" key="4">
    <source>
        <dbReference type="Proteomes" id="UP001164746"/>
    </source>
</evidence>
<feature type="domain" description="C2H2-type" evidence="2">
    <location>
        <begin position="15"/>
        <end position="35"/>
    </location>
</feature>
<organism evidence="3 4">
    <name type="scientific">Mya arenaria</name>
    <name type="common">Soft-shell clam</name>
    <dbReference type="NCBI Taxonomy" id="6604"/>
    <lineage>
        <taxon>Eukaryota</taxon>
        <taxon>Metazoa</taxon>
        <taxon>Spiralia</taxon>
        <taxon>Lophotrochozoa</taxon>
        <taxon>Mollusca</taxon>
        <taxon>Bivalvia</taxon>
        <taxon>Autobranchia</taxon>
        <taxon>Heteroconchia</taxon>
        <taxon>Euheterodonta</taxon>
        <taxon>Imparidentia</taxon>
        <taxon>Neoheterodontei</taxon>
        <taxon>Myida</taxon>
        <taxon>Myoidea</taxon>
        <taxon>Myidae</taxon>
        <taxon>Mya</taxon>
    </lineage>
</organism>
<proteinExistence type="predicted"/>
<dbReference type="PROSITE" id="PS50157">
    <property type="entry name" value="ZINC_FINGER_C2H2_2"/>
    <property type="match status" value="2"/>
</dbReference>
<gene>
    <name evidence="3" type="ORF">MAR_032057</name>
</gene>
<reference evidence="3" key="1">
    <citation type="submission" date="2022-11" db="EMBL/GenBank/DDBJ databases">
        <title>Centuries of genome instability and evolution in soft-shell clam transmissible cancer (bioRxiv).</title>
        <authorList>
            <person name="Hart S.F.M."/>
            <person name="Yonemitsu M.A."/>
            <person name="Giersch R.M."/>
            <person name="Beal B.F."/>
            <person name="Arriagada G."/>
            <person name="Davis B.W."/>
            <person name="Ostrander E.A."/>
            <person name="Goff S.P."/>
            <person name="Metzger M.J."/>
        </authorList>
    </citation>
    <scope>NUCLEOTIDE SEQUENCE</scope>
    <source>
        <strain evidence="3">MELC-2E11</strain>
        <tissue evidence="3">Siphon/mantle</tissue>
    </source>
</reference>
<protein>
    <submittedName>
        <fullName evidence="3">ZN425-like protein</fullName>
    </submittedName>
</protein>
<dbReference type="Gene3D" id="3.30.160.60">
    <property type="entry name" value="Classic Zinc Finger"/>
    <property type="match status" value="1"/>
</dbReference>
<sequence>MQILRVRAHGQKKEFKCARCSKTFATNAYLKAHKQREEKLTAFSCDKCPFRAIQRAELNEHILTHTTQKGQVKGSSHLT</sequence>
<feature type="domain" description="C2H2-type" evidence="2">
    <location>
        <begin position="43"/>
        <end position="70"/>
    </location>
</feature>
<dbReference type="InterPro" id="IPR036236">
    <property type="entry name" value="Znf_C2H2_sf"/>
</dbReference>
<dbReference type="InterPro" id="IPR013087">
    <property type="entry name" value="Znf_C2H2_type"/>
</dbReference>
<keyword evidence="1" id="KW-0863">Zinc-finger</keyword>
<keyword evidence="1" id="KW-0479">Metal-binding</keyword>
<keyword evidence="4" id="KW-1185">Reference proteome</keyword>
<dbReference type="Pfam" id="PF00096">
    <property type="entry name" value="zf-C2H2"/>
    <property type="match status" value="2"/>
</dbReference>
<dbReference type="Proteomes" id="UP001164746">
    <property type="component" value="Chromosome 10"/>
</dbReference>
<dbReference type="EMBL" id="CP111021">
    <property type="protein sequence ID" value="WAR17463.1"/>
    <property type="molecule type" value="Genomic_DNA"/>
</dbReference>
<evidence type="ECO:0000256" key="1">
    <source>
        <dbReference type="PROSITE-ProRule" id="PRU00042"/>
    </source>
</evidence>
<dbReference type="SUPFAM" id="SSF57667">
    <property type="entry name" value="beta-beta-alpha zinc fingers"/>
    <property type="match status" value="1"/>
</dbReference>
<evidence type="ECO:0000259" key="2">
    <source>
        <dbReference type="PROSITE" id="PS50157"/>
    </source>
</evidence>
<name>A0ABY7F5I7_MYAAR</name>
<accession>A0ABY7F5I7</accession>
<dbReference type="SMART" id="SM00355">
    <property type="entry name" value="ZnF_C2H2"/>
    <property type="match status" value="2"/>
</dbReference>
<evidence type="ECO:0000313" key="3">
    <source>
        <dbReference type="EMBL" id="WAR17463.1"/>
    </source>
</evidence>